<evidence type="ECO:0000313" key="3">
    <source>
        <dbReference type="Proteomes" id="UP000799750"/>
    </source>
</evidence>
<proteinExistence type="predicted"/>
<dbReference type="OrthoDB" id="6222486at2759"/>
<reference evidence="2" key="1">
    <citation type="journal article" date="2020" name="Stud. Mycol.">
        <title>101 Dothideomycetes genomes: a test case for predicting lifestyles and emergence of pathogens.</title>
        <authorList>
            <person name="Haridas S."/>
            <person name="Albert R."/>
            <person name="Binder M."/>
            <person name="Bloem J."/>
            <person name="Labutti K."/>
            <person name="Salamov A."/>
            <person name="Andreopoulos B."/>
            <person name="Baker S."/>
            <person name="Barry K."/>
            <person name="Bills G."/>
            <person name="Bluhm B."/>
            <person name="Cannon C."/>
            <person name="Castanera R."/>
            <person name="Culley D."/>
            <person name="Daum C."/>
            <person name="Ezra D."/>
            <person name="Gonzalez J."/>
            <person name="Henrissat B."/>
            <person name="Kuo A."/>
            <person name="Liang C."/>
            <person name="Lipzen A."/>
            <person name="Lutzoni F."/>
            <person name="Magnuson J."/>
            <person name="Mondo S."/>
            <person name="Nolan M."/>
            <person name="Ohm R."/>
            <person name="Pangilinan J."/>
            <person name="Park H.-J."/>
            <person name="Ramirez L."/>
            <person name="Alfaro M."/>
            <person name="Sun H."/>
            <person name="Tritt A."/>
            <person name="Yoshinaga Y."/>
            <person name="Zwiers L.-H."/>
            <person name="Turgeon B."/>
            <person name="Goodwin S."/>
            <person name="Spatafora J."/>
            <person name="Crous P."/>
            <person name="Grigoriev I."/>
        </authorList>
    </citation>
    <scope>NUCLEOTIDE SEQUENCE</scope>
    <source>
        <strain evidence="2">CBS 269.34</strain>
    </source>
</reference>
<feature type="compositionally biased region" description="Acidic residues" evidence="1">
    <location>
        <begin position="92"/>
        <end position="102"/>
    </location>
</feature>
<dbReference type="GO" id="GO:0032299">
    <property type="term" value="C:ribonuclease H2 complex"/>
    <property type="evidence" value="ECO:0007669"/>
    <property type="project" value="InterPro"/>
</dbReference>
<feature type="region of interest" description="Disordered" evidence="1">
    <location>
        <begin position="77"/>
        <end position="103"/>
    </location>
</feature>
<organism evidence="2 3">
    <name type="scientific">Lophium mytilinum</name>
    <dbReference type="NCBI Taxonomy" id="390894"/>
    <lineage>
        <taxon>Eukaryota</taxon>
        <taxon>Fungi</taxon>
        <taxon>Dikarya</taxon>
        <taxon>Ascomycota</taxon>
        <taxon>Pezizomycotina</taxon>
        <taxon>Dothideomycetes</taxon>
        <taxon>Pleosporomycetidae</taxon>
        <taxon>Mytilinidiales</taxon>
        <taxon>Mytilinidiaceae</taxon>
        <taxon>Lophium</taxon>
    </lineage>
</organism>
<gene>
    <name evidence="2" type="ORF">BU16DRAFT_540802</name>
</gene>
<dbReference type="CDD" id="cd09271">
    <property type="entry name" value="RNase_H2-C"/>
    <property type="match status" value="1"/>
</dbReference>
<protein>
    <submittedName>
        <fullName evidence="2">Uncharacterized protein</fullName>
    </submittedName>
</protein>
<dbReference type="Pfam" id="PF08615">
    <property type="entry name" value="RNase_H2_suC"/>
    <property type="match status" value="1"/>
</dbReference>
<dbReference type="Proteomes" id="UP000799750">
    <property type="component" value="Unassembled WGS sequence"/>
</dbReference>
<feature type="region of interest" description="Disordered" evidence="1">
    <location>
        <begin position="1"/>
        <end position="26"/>
    </location>
</feature>
<dbReference type="AlphaFoldDB" id="A0A6A6QQ77"/>
<evidence type="ECO:0000256" key="1">
    <source>
        <dbReference type="SAM" id="MobiDB-lite"/>
    </source>
</evidence>
<dbReference type="GO" id="GO:0006401">
    <property type="term" value="P:RNA catabolic process"/>
    <property type="evidence" value="ECO:0007669"/>
    <property type="project" value="InterPro"/>
</dbReference>
<accession>A0A6A6QQ77</accession>
<dbReference type="InterPro" id="IPR013924">
    <property type="entry name" value="RNase_H2_suC"/>
</dbReference>
<feature type="compositionally biased region" description="Polar residues" evidence="1">
    <location>
        <begin position="1"/>
        <end position="14"/>
    </location>
</feature>
<dbReference type="Gene3D" id="2.40.128.680">
    <property type="match status" value="1"/>
</dbReference>
<dbReference type="PANTHER" id="PTHR47204">
    <property type="entry name" value="OS02G0168900 PROTEIN"/>
    <property type="match status" value="1"/>
</dbReference>
<dbReference type="EMBL" id="MU004191">
    <property type="protein sequence ID" value="KAF2494324.1"/>
    <property type="molecule type" value="Genomic_DNA"/>
</dbReference>
<dbReference type="PANTHER" id="PTHR47204:SF1">
    <property type="entry name" value="RIBONUCLEASE H2 SUBUNIT C"/>
    <property type="match status" value="1"/>
</dbReference>
<sequence>MLAIQIPSTKSPECTPNLLPARLNHDGPVNATERHWNPETTENGDTTAFFRGRKLKGRTVKIPEGYKGVVLDITDKAAPQPKKVQNEGRADDEGDNEEEEDPVDVKAVEELATFEEIVVWGHEAAPANTEDPYAKGVHEWIGFAEAVAVWKQACTITCWSLGEHYKPRHAPTPKYQAPVRTVSNGQHYPVEAKQYRKKH</sequence>
<keyword evidence="3" id="KW-1185">Reference proteome</keyword>
<evidence type="ECO:0000313" key="2">
    <source>
        <dbReference type="EMBL" id="KAF2494324.1"/>
    </source>
</evidence>
<name>A0A6A6QQ77_9PEZI</name>